<proteinExistence type="predicted"/>
<dbReference type="EMBL" id="MWIH01000009">
    <property type="protein sequence ID" value="OQO89678.1"/>
    <property type="molecule type" value="Genomic_DNA"/>
</dbReference>
<organism evidence="4 5">
    <name type="scientific">Saccharomonospora piscinae</name>
    <dbReference type="NCBI Taxonomy" id="687388"/>
    <lineage>
        <taxon>Bacteria</taxon>
        <taxon>Bacillati</taxon>
        <taxon>Actinomycetota</taxon>
        <taxon>Actinomycetes</taxon>
        <taxon>Pseudonocardiales</taxon>
        <taxon>Pseudonocardiaceae</taxon>
        <taxon>Saccharomonospora</taxon>
    </lineage>
</organism>
<dbReference type="RefSeq" id="WP_081195304.1">
    <property type="nucleotide sequence ID" value="NZ_MWIH01000009.1"/>
</dbReference>
<dbReference type="Pfam" id="PF13191">
    <property type="entry name" value="AAA_16"/>
    <property type="match status" value="1"/>
</dbReference>
<dbReference type="InterPro" id="IPR016032">
    <property type="entry name" value="Sig_transdc_resp-reg_C-effctor"/>
</dbReference>
<keyword evidence="5" id="KW-1185">Reference proteome</keyword>
<keyword evidence="2" id="KW-0067">ATP-binding</keyword>
<dbReference type="PRINTS" id="PR00038">
    <property type="entry name" value="HTHLUXR"/>
</dbReference>
<dbReference type="CDD" id="cd06170">
    <property type="entry name" value="LuxR_C_like"/>
    <property type="match status" value="1"/>
</dbReference>
<dbReference type="InterPro" id="IPR011990">
    <property type="entry name" value="TPR-like_helical_dom_sf"/>
</dbReference>
<dbReference type="GO" id="GO:0006355">
    <property type="term" value="P:regulation of DNA-templated transcription"/>
    <property type="evidence" value="ECO:0007669"/>
    <property type="project" value="InterPro"/>
</dbReference>
<reference evidence="4 5" key="1">
    <citation type="submission" date="2017-02" db="EMBL/GenBank/DDBJ databases">
        <title>Draft genome of Saccharomonospora sp. 154.</title>
        <authorList>
            <person name="Alonso-Carmona G.S."/>
            <person name="De La Haba R."/>
            <person name="Vera-Gargallo B."/>
            <person name="Sandoval-Trujillo A.H."/>
            <person name="Ramirez-Duran N."/>
            <person name="Ventosa A."/>
        </authorList>
    </citation>
    <scope>NUCLEOTIDE SEQUENCE [LARGE SCALE GENOMIC DNA]</scope>
    <source>
        <strain evidence="4 5">LRS4.154</strain>
    </source>
</reference>
<dbReference type="InterPro" id="IPR027417">
    <property type="entry name" value="P-loop_NTPase"/>
</dbReference>
<dbReference type="PANTHER" id="PTHR16305">
    <property type="entry name" value="TESTICULAR SOLUBLE ADENYLYL CYCLASE"/>
    <property type="match status" value="1"/>
</dbReference>
<sequence>MSLVDRDEQVRALDHFLAESAAGRGAVVSLEGPVACGRTALLRTFCRRAEASGALVLSATCSGTERELPFAALRQLLHHPDVPRELARLPQVGAPAGEVTPELALTLHTVWHGVRELATERPVVLAVDNIASADPVTQRCLLYLAGRLEVAPVLLVLTDDVESSRTHLRFRAELLGQAGFHRLRFGPLSPCGVGELLARRWERSTVARLAPELHRLSGGNPLLVQALADDYDATGAERADGYGLAVLSLSQRGEPPAPRVVAGLAVLGDDAEPGLVADLIGADADEVGRSIRAMTAAGLLAEGTLPHPVARRAVLDAMPSDERAELHRAAGSVRHAHGAQATAVARHLVDAGSLDGDRRRGSDGWAIEVLTDAAESATAGGDLSFAVACLRLAHETEAGGTLTASLLARLVDAEWRLNPARAASHLSRLVTVTLAGELGLADGLDVVRRLLWHGRDEEARKVLDGIRSGAVPSSDAGRLRQFETWLTLAHPRMADRDRRVPAQREVPAASGATDTWLSTAATMIELLAAGREAEAADSAERCLAGLPFRQLTSWAEEAAGLALQILVAADRLAVARLWCHRLLDDVQAGSAVTWRATLTAVLADVALRTGDLAGAVTHGTAALAALPLKAWGVTAGLPLSVLVLAATRQGDYAAVTEHLREPVTGAVFDSRFGPRYLHARGSYYLALDNGHRALADFLSCGELLRGWGLDFASLAPWRTSAAEAWLRVGNHDQARQLAYEQAARPDARGARTRALSLRMLAATGPADRRPELLTEALELLEHCGDRYEQAQVLAELSHGRHALGQTRRARMAFRRAWHLAETAGAAPLMQRLLNVEDRPAAVSAPLRVGTDAALTASEHRVASLAVLGCSNREIAGKLHITVSTVEQHLTRIYRKLKVKRRDDLPVELCLGAS</sequence>
<evidence type="ECO:0000259" key="3">
    <source>
        <dbReference type="PROSITE" id="PS50043"/>
    </source>
</evidence>
<dbReference type="GO" id="GO:0005737">
    <property type="term" value="C:cytoplasm"/>
    <property type="evidence" value="ECO:0007669"/>
    <property type="project" value="TreeGrafter"/>
</dbReference>
<evidence type="ECO:0000313" key="4">
    <source>
        <dbReference type="EMBL" id="OQO89678.1"/>
    </source>
</evidence>
<comment type="caution">
    <text evidence="4">The sequence shown here is derived from an EMBL/GenBank/DDBJ whole genome shotgun (WGS) entry which is preliminary data.</text>
</comment>
<dbReference type="STRING" id="1962155.B1813_22520"/>
<dbReference type="Pfam" id="PF00196">
    <property type="entry name" value="GerE"/>
    <property type="match status" value="1"/>
</dbReference>
<dbReference type="PROSITE" id="PS00622">
    <property type="entry name" value="HTH_LUXR_1"/>
    <property type="match status" value="1"/>
</dbReference>
<dbReference type="InterPro" id="IPR036388">
    <property type="entry name" value="WH-like_DNA-bd_sf"/>
</dbReference>
<dbReference type="Proteomes" id="UP000192591">
    <property type="component" value="Unassembled WGS sequence"/>
</dbReference>
<dbReference type="AlphaFoldDB" id="A0A1V8ZXZ9"/>
<evidence type="ECO:0000256" key="1">
    <source>
        <dbReference type="ARBA" id="ARBA00022741"/>
    </source>
</evidence>
<keyword evidence="1" id="KW-0547">Nucleotide-binding</keyword>
<dbReference type="PROSITE" id="PS50043">
    <property type="entry name" value="HTH_LUXR_2"/>
    <property type="match status" value="1"/>
</dbReference>
<dbReference type="GO" id="GO:0005524">
    <property type="term" value="F:ATP binding"/>
    <property type="evidence" value="ECO:0007669"/>
    <property type="project" value="UniProtKB-KW"/>
</dbReference>
<dbReference type="SMART" id="SM00421">
    <property type="entry name" value="HTH_LUXR"/>
    <property type="match status" value="1"/>
</dbReference>
<dbReference type="GO" id="GO:0004016">
    <property type="term" value="F:adenylate cyclase activity"/>
    <property type="evidence" value="ECO:0007669"/>
    <property type="project" value="TreeGrafter"/>
</dbReference>
<accession>A0A1V8ZXZ9</accession>
<evidence type="ECO:0000313" key="5">
    <source>
        <dbReference type="Proteomes" id="UP000192591"/>
    </source>
</evidence>
<protein>
    <recommendedName>
        <fullName evidence="3">HTH luxR-type domain-containing protein</fullName>
    </recommendedName>
</protein>
<name>A0A1V8ZXZ9_SACPI</name>
<dbReference type="GO" id="GO:0003677">
    <property type="term" value="F:DNA binding"/>
    <property type="evidence" value="ECO:0007669"/>
    <property type="project" value="InterPro"/>
</dbReference>
<dbReference type="Gene3D" id="1.25.40.10">
    <property type="entry name" value="Tetratricopeptide repeat domain"/>
    <property type="match status" value="1"/>
</dbReference>
<dbReference type="PANTHER" id="PTHR16305:SF35">
    <property type="entry name" value="TRANSCRIPTIONAL ACTIVATOR DOMAIN"/>
    <property type="match status" value="1"/>
</dbReference>
<dbReference type="InterPro" id="IPR000792">
    <property type="entry name" value="Tscrpt_reg_LuxR_C"/>
</dbReference>
<gene>
    <name evidence="4" type="ORF">B1813_22520</name>
</gene>
<dbReference type="SUPFAM" id="SSF52540">
    <property type="entry name" value="P-loop containing nucleoside triphosphate hydrolases"/>
    <property type="match status" value="1"/>
</dbReference>
<dbReference type="Gene3D" id="1.10.10.10">
    <property type="entry name" value="Winged helix-like DNA-binding domain superfamily/Winged helix DNA-binding domain"/>
    <property type="match status" value="1"/>
</dbReference>
<dbReference type="InterPro" id="IPR041664">
    <property type="entry name" value="AAA_16"/>
</dbReference>
<evidence type="ECO:0000256" key="2">
    <source>
        <dbReference type="ARBA" id="ARBA00022840"/>
    </source>
</evidence>
<dbReference type="SUPFAM" id="SSF46894">
    <property type="entry name" value="C-terminal effector domain of the bipartite response regulators"/>
    <property type="match status" value="1"/>
</dbReference>
<feature type="domain" description="HTH luxR-type" evidence="3">
    <location>
        <begin position="847"/>
        <end position="913"/>
    </location>
</feature>